<dbReference type="SUPFAM" id="SSF52172">
    <property type="entry name" value="CheY-like"/>
    <property type="match status" value="1"/>
</dbReference>
<evidence type="ECO:0000256" key="1">
    <source>
        <dbReference type="PROSITE-ProRule" id="PRU00169"/>
    </source>
</evidence>
<keyword evidence="1" id="KW-0597">Phosphoprotein</keyword>
<name>A0A0W0WMM5_9GAMM</name>
<evidence type="ECO:0000313" key="3">
    <source>
        <dbReference type="EMBL" id="KTD33564.1"/>
    </source>
</evidence>
<dbReference type="Pfam" id="PF00072">
    <property type="entry name" value="Response_reg"/>
    <property type="match status" value="1"/>
</dbReference>
<feature type="modified residue" description="4-aspartylphosphate" evidence="1">
    <location>
        <position position="107"/>
    </location>
</feature>
<proteinExistence type="predicted"/>
<dbReference type="InterPro" id="IPR001789">
    <property type="entry name" value="Sig_transdc_resp-reg_receiver"/>
</dbReference>
<dbReference type="OrthoDB" id="5697380at2"/>
<protein>
    <submittedName>
        <fullName evidence="3">Two component response regulator</fullName>
    </submittedName>
</protein>
<keyword evidence="4" id="KW-1185">Reference proteome</keyword>
<organism evidence="3 4">
    <name type="scientific">Legionella nautarum</name>
    <dbReference type="NCBI Taxonomy" id="45070"/>
    <lineage>
        <taxon>Bacteria</taxon>
        <taxon>Pseudomonadati</taxon>
        <taxon>Pseudomonadota</taxon>
        <taxon>Gammaproteobacteria</taxon>
        <taxon>Legionellales</taxon>
        <taxon>Legionellaceae</taxon>
        <taxon>Legionella</taxon>
    </lineage>
</organism>
<gene>
    <name evidence="3" type="ORF">Lnau_2315</name>
</gene>
<comment type="caution">
    <text evidence="3">The sequence shown here is derived from an EMBL/GenBank/DDBJ whole genome shotgun (WGS) entry which is preliminary data.</text>
</comment>
<sequence length="320" mass="37016">MEKDVKDFKGFYFKSKIILVDDNESFLDNLSFKLSNSYTVETFSDPEKAKEAIISSYENDITSVTQNFLTEIENEDEEAHYSVDFSKIISLSENENKKETVSVVIVDYSMPLINGIEFCKKIAHLPILKIILTGYADFKVAVDAFNEGIIDRFLVKDSPLMLEETIKEINAMQELFFEKLSYPLLPHFSVKRETLLTSKEYIGHFNEIIHNINACEFYLFNPLGSYLLLDEKGSKFYFIVLLDKQLDEYIDLAKDMNADPELIKRMIVRTHAPIFIEENDYKLPVSDWNCLLQPLQKANGYYYCVLSGELRNTTKLANVI</sequence>
<dbReference type="RefSeq" id="WP_058505320.1">
    <property type="nucleotide sequence ID" value="NZ_CAAAIF010000005.1"/>
</dbReference>
<evidence type="ECO:0000259" key="2">
    <source>
        <dbReference type="PROSITE" id="PS50110"/>
    </source>
</evidence>
<dbReference type="AlphaFoldDB" id="A0A0W0WMM5"/>
<evidence type="ECO:0000313" key="4">
    <source>
        <dbReference type="Proteomes" id="UP000054725"/>
    </source>
</evidence>
<dbReference type="STRING" id="45070.Lnau_2315"/>
<dbReference type="EMBL" id="LNYO01000023">
    <property type="protein sequence ID" value="KTD33564.1"/>
    <property type="molecule type" value="Genomic_DNA"/>
</dbReference>
<dbReference type="InterPro" id="IPR011006">
    <property type="entry name" value="CheY-like_superfamily"/>
</dbReference>
<dbReference type="PROSITE" id="PS50110">
    <property type="entry name" value="RESPONSE_REGULATORY"/>
    <property type="match status" value="1"/>
</dbReference>
<feature type="domain" description="Response regulatory" evidence="2">
    <location>
        <begin position="16"/>
        <end position="170"/>
    </location>
</feature>
<dbReference type="Gene3D" id="3.40.50.2300">
    <property type="match status" value="1"/>
</dbReference>
<dbReference type="Proteomes" id="UP000054725">
    <property type="component" value="Unassembled WGS sequence"/>
</dbReference>
<reference evidence="3 4" key="1">
    <citation type="submission" date="2015-11" db="EMBL/GenBank/DDBJ databases">
        <title>Genomic analysis of 38 Legionella species identifies large and diverse effector repertoires.</title>
        <authorList>
            <person name="Burstein D."/>
            <person name="Amaro F."/>
            <person name="Zusman T."/>
            <person name="Lifshitz Z."/>
            <person name="Cohen O."/>
            <person name="Gilbert J.A."/>
            <person name="Pupko T."/>
            <person name="Shuman H.A."/>
            <person name="Segal G."/>
        </authorList>
    </citation>
    <scope>NUCLEOTIDE SEQUENCE [LARGE SCALE GENOMIC DNA]</scope>
    <source>
        <strain evidence="3 4">ATCC 49506</strain>
    </source>
</reference>
<dbReference type="GO" id="GO:0000160">
    <property type="term" value="P:phosphorelay signal transduction system"/>
    <property type="evidence" value="ECO:0007669"/>
    <property type="project" value="InterPro"/>
</dbReference>
<dbReference type="PATRIC" id="fig|45070.6.peg.2442"/>
<accession>A0A0W0WMM5</accession>